<evidence type="ECO:0000259" key="4">
    <source>
        <dbReference type="Pfam" id="PF01397"/>
    </source>
</evidence>
<dbReference type="Gene3D" id="1.50.10.130">
    <property type="entry name" value="Terpene synthase, N-terminal domain"/>
    <property type="match status" value="1"/>
</dbReference>
<dbReference type="PANTHER" id="PTHR31225">
    <property type="entry name" value="OS04G0344100 PROTEIN-RELATED"/>
    <property type="match status" value="1"/>
</dbReference>
<dbReference type="PANTHER" id="PTHR31225:SF9">
    <property type="entry name" value="TERPENE SYNTHASE 10"/>
    <property type="match status" value="1"/>
</dbReference>
<dbReference type="GO" id="GO:0016114">
    <property type="term" value="P:terpenoid biosynthetic process"/>
    <property type="evidence" value="ECO:0007669"/>
    <property type="project" value="InterPro"/>
</dbReference>
<comment type="caution">
    <text evidence="6">The sequence shown here is derived from an EMBL/GenBank/DDBJ whole genome shotgun (WGS) entry which is preliminary data.</text>
</comment>
<dbReference type="Pfam" id="PF01397">
    <property type="entry name" value="Terpene_synth"/>
    <property type="match status" value="1"/>
</dbReference>
<accession>A0AA88AUD9</accession>
<evidence type="ECO:0000256" key="1">
    <source>
        <dbReference type="ARBA" id="ARBA00001946"/>
    </source>
</evidence>
<evidence type="ECO:0000259" key="5">
    <source>
        <dbReference type="Pfam" id="PF03936"/>
    </source>
</evidence>
<dbReference type="Proteomes" id="UP001187192">
    <property type="component" value="Unassembled WGS sequence"/>
</dbReference>
<dbReference type="SUPFAM" id="SSF48576">
    <property type="entry name" value="Terpenoid synthases"/>
    <property type="match status" value="1"/>
</dbReference>
<name>A0AA88AUD9_FICCA</name>
<keyword evidence="2" id="KW-0479">Metal-binding</keyword>
<dbReference type="GO" id="GO:0000287">
    <property type="term" value="F:magnesium ion binding"/>
    <property type="evidence" value="ECO:0007669"/>
    <property type="project" value="InterPro"/>
</dbReference>
<organism evidence="6 7">
    <name type="scientific">Ficus carica</name>
    <name type="common">Common fig</name>
    <dbReference type="NCBI Taxonomy" id="3494"/>
    <lineage>
        <taxon>Eukaryota</taxon>
        <taxon>Viridiplantae</taxon>
        <taxon>Streptophyta</taxon>
        <taxon>Embryophyta</taxon>
        <taxon>Tracheophyta</taxon>
        <taxon>Spermatophyta</taxon>
        <taxon>Magnoliopsida</taxon>
        <taxon>eudicotyledons</taxon>
        <taxon>Gunneridae</taxon>
        <taxon>Pentapetalae</taxon>
        <taxon>rosids</taxon>
        <taxon>fabids</taxon>
        <taxon>Rosales</taxon>
        <taxon>Moraceae</taxon>
        <taxon>Ficeae</taxon>
        <taxon>Ficus</taxon>
    </lineage>
</organism>
<evidence type="ECO:0000256" key="3">
    <source>
        <dbReference type="ARBA" id="ARBA00022842"/>
    </source>
</evidence>
<proteinExistence type="predicted"/>
<dbReference type="InterPro" id="IPR036965">
    <property type="entry name" value="Terpene_synth_N_sf"/>
</dbReference>
<evidence type="ECO:0000313" key="6">
    <source>
        <dbReference type="EMBL" id="GMN54073.1"/>
    </source>
</evidence>
<feature type="domain" description="Terpene synthase N-terminal" evidence="4">
    <location>
        <begin position="3"/>
        <end position="59"/>
    </location>
</feature>
<dbReference type="InterPro" id="IPR050148">
    <property type="entry name" value="Terpene_synthase-like"/>
</dbReference>
<dbReference type="InterPro" id="IPR008930">
    <property type="entry name" value="Terpenoid_cyclase/PrenylTrfase"/>
</dbReference>
<keyword evidence="7" id="KW-1185">Reference proteome</keyword>
<dbReference type="InterPro" id="IPR008949">
    <property type="entry name" value="Isoprenoid_synthase_dom_sf"/>
</dbReference>
<dbReference type="Pfam" id="PF03936">
    <property type="entry name" value="Terpene_synth_C"/>
    <property type="match status" value="1"/>
</dbReference>
<dbReference type="GO" id="GO:0010333">
    <property type="term" value="F:terpene synthase activity"/>
    <property type="evidence" value="ECO:0007669"/>
    <property type="project" value="InterPro"/>
</dbReference>
<comment type="cofactor">
    <cofactor evidence="1">
        <name>Mg(2+)</name>
        <dbReference type="ChEBI" id="CHEBI:18420"/>
    </cofactor>
</comment>
<sequence length="176" mass="20660">MGDDTMAILSLYEASFLMTDGESILEKARDFAIKCLEEYMKKNKLDQNDNLSLLVSHALELHWRMLRLKTQWFIDVYDRKKVMNSSLLELAKLDFNIVQSTHQEDLKYVSKLMENFLWTVGVVFEPQFLMEIDGVIGDVGTLDELEFFTDAVERWNMNARDQLPDYMKMCFLAPYC</sequence>
<dbReference type="InterPro" id="IPR005630">
    <property type="entry name" value="Terpene_synthase_metal-bd"/>
</dbReference>
<dbReference type="AlphaFoldDB" id="A0AA88AUD9"/>
<dbReference type="EMBL" id="BTGU01000049">
    <property type="protein sequence ID" value="GMN54073.1"/>
    <property type="molecule type" value="Genomic_DNA"/>
</dbReference>
<evidence type="ECO:0000256" key="2">
    <source>
        <dbReference type="ARBA" id="ARBA00022723"/>
    </source>
</evidence>
<gene>
    <name evidence="6" type="ORF">TIFTF001_023201</name>
</gene>
<dbReference type="Gene3D" id="1.10.600.10">
    <property type="entry name" value="Farnesyl Diphosphate Synthase"/>
    <property type="match status" value="1"/>
</dbReference>
<dbReference type="InterPro" id="IPR001906">
    <property type="entry name" value="Terpene_synth_N"/>
</dbReference>
<dbReference type="SUPFAM" id="SSF48239">
    <property type="entry name" value="Terpenoid cyclases/Protein prenyltransferases"/>
    <property type="match status" value="1"/>
</dbReference>
<evidence type="ECO:0000313" key="7">
    <source>
        <dbReference type="Proteomes" id="UP001187192"/>
    </source>
</evidence>
<keyword evidence="3" id="KW-0460">Magnesium</keyword>
<protein>
    <submittedName>
        <fullName evidence="6">Uncharacterized protein</fullName>
    </submittedName>
</protein>
<reference evidence="6" key="1">
    <citation type="submission" date="2023-07" db="EMBL/GenBank/DDBJ databases">
        <title>draft genome sequence of fig (Ficus carica).</title>
        <authorList>
            <person name="Takahashi T."/>
            <person name="Nishimura K."/>
        </authorList>
    </citation>
    <scope>NUCLEOTIDE SEQUENCE</scope>
</reference>
<feature type="domain" description="Terpene synthase metal-binding" evidence="5">
    <location>
        <begin position="103"/>
        <end position="173"/>
    </location>
</feature>